<keyword evidence="16" id="KW-1185">Reference proteome</keyword>
<feature type="domain" description="Galactokinase N-terminal" evidence="14">
    <location>
        <begin position="10"/>
        <end position="44"/>
    </location>
</feature>
<dbReference type="GO" id="GO:0006012">
    <property type="term" value="P:galactose metabolic process"/>
    <property type="evidence" value="ECO:0007669"/>
    <property type="project" value="UniProtKB-UniRule"/>
</dbReference>
<evidence type="ECO:0000256" key="11">
    <source>
        <dbReference type="NCBIfam" id="TIGR00131"/>
    </source>
</evidence>
<sequence length="378" mass="42338">MTFIDEFLPDLTVESPGRINLIGEHTDYNLGFVMPTAIDKKIILKFRKNGSPTECKVHSLNNNETLLFSLTNIAKSPLNWENYILGVMHELLNRTTKIAGFDCIIQSNLPIGSGLSSSAALECGLASGLNALFDLGLSKEDIVVLSRAAEHNYVGTKCGIMDQYASVMSKPGFVIMLDCRSLESKYIPLNLHDYKLLLLNTNISHSLADSEYNTRLNECLEGLKMIQQKHPNSASLRDVTKPMLDEIKQKIDPVIYNRCEYIIEENDRVIAASNALKNDDLVLFGKLMYGSHDGLQHKYQVSCPELDFLVDYSRDKEFILGSRMMGGGFGGCTINLIHKDVVEAYTKEMSQAYRKKFNIDLDAYLAMPDSGTIIKKQK</sequence>
<name>A0A1W2ANJ8_9FLAO</name>
<proteinExistence type="inferred from homology"/>
<evidence type="ECO:0000256" key="2">
    <source>
        <dbReference type="ARBA" id="ARBA00022490"/>
    </source>
</evidence>
<keyword evidence="8" id="KW-0460">Magnesium</keyword>
<dbReference type="EC" id="2.7.1.6" evidence="11"/>
<dbReference type="EMBL" id="FWXO01000003">
    <property type="protein sequence ID" value="SMC62011.1"/>
    <property type="molecule type" value="Genomic_DNA"/>
</dbReference>
<dbReference type="NCBIfam" id="TIGR00131">
    <property type="entry name" value="gal_kin"/>
    <property type="match status" value="1"/>
</dbReference>
<keyword evidence="5" id="KW-0547">Nucleotide-binding</keyword>
<protein>
    <recommendedName>
        <fullName evidence="11">Galactokinase</fullName>
        <ecNumber evidence="11">2.7.1.6</ecNumber>
    </recommendedName>
</protein>
<reference evidence="15 16" key="1">
    <citation type="submission" date="2017-04" db="EMBL/GenBank/DDBJ databases">
        <authorList>
            <person name="Afonso C.L."/>
            <person name="Miller P.J."/>
            <person name="Scott M.A."/>
            <person name="Spackman E."/>
            <person name="Goraichik I."/>
            <person name="Dimitrov K.M."/>
            <person name="Suarez D.L."/>
            <person name="Swayne D.E."/>
        </authorList>
    </citation>
    <scope>NUCLEOTIDE SEQUENCE [LARGE SCALE GENOMIC DNA]</scope>
    <source>
        <strain evidence="15 16">DSM 21164</strain>
    </source>
</reference>
<dbReference type="STRING" id="504486.SAMN05660703_2066"/>
<dbReference type="InterPro" id="IPR036554">
    <property type="entry name" value="GHMP_kinase_C_sf"/>
</dbReference>
<evidence type="ECO:0000313" key="16">
    <source>
        <dbReference type="Proteomes" id="UP000192360"/>
    </source>
</evidence>
<dbReference type="Gene3D" id="3.30.230.10">
    <property type="match status" value="1"/>
</dbReference>
<dbReference type="AlphaFoldDB" id="A0A1W2ANJ8"/>
<dbReference type="InterPro" id="IPR013750">
    <property type="entry name" value="GHMP_kinase_C_dom"/>
</dbReference>
<keyword evidence="3" id="KW-0808">Transferase</keyword>
<keyword evidence="2" id="KW-0963">Cytoplasm</keyword>
<dbReference type="GO" id="GO:0005524">
    <property type="term" value="F:ATP binding"/>
    <property type="evidence" value="ECO:0007669"/>
    <property type="project" value="UniProtKB-UniRule"/>
</dbReference>
<dbReference type="InterPro" id="IPR014721">
    <property type="entry name" value="Ribsml_uS5_D2-typ_fold_subgr"/>
</dbReference>
<dbReference type="RefSeq" id="WP_084061410.1">
    <property type="nucleotide sequence ID" value="NZ_FWXO01000003.1"/>
</dbReference>
<dbReference type="OrthoDB" id="250531at2"/>
<dbReference type="InterPro" id="IPR020568">
    <property type="entry name" value="Ribosomal_Su5_D2-typ_SF"/>
</dbReference>
<evidence type="ECO:0000256" key="5">
    <source>
        <dbReference type="ARBA" id="ARBA00022741"/>
    </source>
</evidence>
<evidence type="ECO:0000256" key="8">
    <source>
        <dbReference type="ARBA" id="ARBA00022842"/>
    </source>
</evidence>
<evidence type="ECO:0000259" key="12">
    <source>
        <dbReference type="Pfam" id="PF00288"/>
    </source>
</evidence>
<organism evidence="15 16">
    <name type="scientific">Cellulophaga tyrosinoxydans</name>
    <dbReference type="NCBI Taxonomy" id="504486"/>
    <lineage>
        <taxon>Bacteria</taxon>
        <taxon>Pseudomonadati</taxon>
        <taxon>Bacteroidota</taxon>
        <taxon>Flavobacteriia</taxon>
        <taxon>Flavobacteriales</taxon>
        <taxon>Flavobacteriaceae</taxon>
        <taxon>Cellulophaga</taxon>
    </lineage>
</organism>
<dbReference type="PRINTS" id="PR00959">
    <property type="entry name" value="MEVGALKINASE"/>
</dbReference>
<keyword evidence="10" id="KW-0119">Carbohydrate metabolism</keyword>
<dbReference type="PANTHER" id="PTHR10457">
    <property type="entry name" value="MEVALONATE KINASE/GALACTOKINASE"/>
    <property type="match status" value="1"/>
</dbReference>
<evidence type="ECO:0000259" key="13">
    <source>
        <dbReference type="Pfam" id="PF08544"/>
    </source>
</evidence>
<dbReference type="InterPro" id="IPR006204">
    <property type="entry name" value="GHMP_kinase_N_dom"/>
</dbReference>
<dbReference type="Gene3D" id="3.30.70.890">
    <property type="entry name" value="GHMP kinase, C-terminal domain"/>
    <property type="match status" value="1"/>
</dbReference>
<evidence type="ECO:0000256" key="6">
    <source>
        <dbReference type="ARBA" id="ARBA00022777"/>
    </source>
</evidence>
<evidence type="ECO:0000256" key="4">
    <source>
        <dbReference type="ARBA" id="ARBA00022723"/>
    </source>
</evidence>
<feature type="domain" description="GHMP kinase C-terminal" evidence="13">
    <location>
        <begin position="275"/>
        <end position="353"/>
    </location>
</feature>
<feature type="domain" description="GHMP kinase N-terminal" evidence="12">
    <location>
        <begin position="82"/>
        <end position="169"/>
    </location>
</feature>
<dbReference type="PANTHER" id="PTHR10457:SF7">
    <property type="entry name" value="GALACTOKINASE-RELATED"/>
    <property type="match status" value="1"/>
</dbReference>
<dbReference type="InterPro" id="IPR006206">
    <property type="entry name" value="Mevalonate/galactokinase"/>
</dbReference>
<dbReference type="PRINTS" id="PR00473">
    <property type="entry name" value="GALCTOKINASE"/>
</dbReference>
<comment type="similarity">
    <text evidence="1">Belongs to the GHMP kinase family. GalK subfamily.</text>
</comment>
<dbReference type="GO" id="GO:0005829">
    <property type="term" value="C:cytosol"/>
    <property type="evidence" value="ECO:0007669"/>
    <property type="project" value="TreeGrafter"/>
</dbReference>
<dbReference type="PIRSF" id="PIRSF000530">
    <property type="entry name" value="Galactokinase"/>
    <property type="match status" value="1"/>
</dbReference>
<dbReference type="FunFam" id="3.30.230.10:FF:000017">
    <property type="entry name" value="Galactokinase"/>
    <property type="match status" value="1"/>
</dbReference>
<evidence type="ECO:0000256" key="10">
    <source>
        <dbReference type="ARBA" id="ARBA00023277"/>
    </source>
</evidence>
<keyword evidence="9" id="KW-0299">Galactose metabolism</keyword>
<evidence type="ECO:0000256" key="3">
    <source>
        <dbReference type="ARBA" id="ARBA00022679"/>
    </source>
</evidence>
<dbReference type="InterPro" id="IPR019539">
    <property type="entry name" value="GalKase_N"/>
</dbReference>
<dbReference type="FunFam" id="3.30.70.890:FF:000001">
    <property type="entry name" value="Galactokinase"/>
    <property type="match status" value="1"/>
</dbReference>
<dbReference type="GO" id="GO:0004335">
    <property type="term" value="F:galactokinase activity"/>
    <property type="evidence" value="ECO:0007669"/>
    <property type="project" value="UniProtKB-UniRule"/>
</dbReference>
<keyword evidence="4" id="KW-0479">Metal-binding</keyword>
<keyword evidence="7" id="KW-0067">ATP-binding</keyword>
<dbReference type="InterPro" id="IPR019741">
    <property type="entry name" value="Galactokinase_CS"/>
</dbReference>
<keyword evidence="6 15" id="KW-0418">Kinase</keyword>
<dbReference type="Pfam" id="PF08544">
    <property type="entry name" value="GHMP_kinases_C"/>
    <property type="match status" value="1"/>
</dbReference>
<gene>
    <name evidence="15" type="ORF">SAMN05660703_2066</name>
</gene>
<dbReference type="SUPFAM" id="SSF54211">
    <property type="entry name" value="Ribosomal protein S5 domain 2-like"/>
    <property type="match status" value="1"/>
</dbReference>
<dbReference type="GO" id="GO:0046872">
    <property type="term" value="F:metal ion binding"/>
    <property type="evidence" value="ECO:0007669"/>
    <property type="project" value="UniProtKB-KW"/>
</dbReference>
<evidence type="ECO:0000313" key="15">
    <source>
        <dbReference type="EMBL" id="SMC62011.1"/>
    </source>
</evidence>
<dbReference type="InterPro" id="IPR000705">
    <property type="entry name" value="Galactokinase"/>
</dbReference>
<evidence type="ECO:0000256" key="1">
    <source>
        <dbReference type="ARBA" id="ARBA00006566"/>
    </source>
</evidence>
<dbReference type="Proteomes" id="UP000192360">
    <property type="component" value="Unassembled WGS sequence"/>
</dbReference>
<accession>A0A1W2ANJ8</accession>
<evidence type="ECO:0000256" key="9">
    <source>
        <dbReference type="ARBA" id="ARBA00023144"/>
    </source>
</evidence>
<dbReference type="InterPro" id="IPR006203">
    <property type="entry name" value="GHMP_knse_ATP-bd_CS"/>
</dbReference>
<dbReference type="PROSITE" id="PS00627">
    <property type="entry name" value="GHMP_KINASES_ATP"/>
    <property type="match status" value="1"/>
</dbReference>
<dbReference type="Pfam" id="PF00288">
    <property type="entry name" value="GHMP_kinases_N"/>
    <property type="match status" value="1"/>
</dbReference>
<evidence type="ECO:0000256" key="7">
    <source>
        <dbReference type="ARBA" id="ARBA00022840"/>
    </source>
</evidence>
<evidence type="ECO:0000259" key="14">
    <source>
        <dbReference type="Pfam" id="PF10509"/>
    </source>
</evidence>
<dbReference type="PROSITE" id="PS00106">
    <property type="entry name" value="GALACTOKINASE"/>
    <property type="match status" value="1"/>
</dbReference>
<dbReference type="Pfam" id="PF10509">
    <property type="entry name" value="GalKase_gal_bdg"/>
    <property type="match status" value="1"/>
</dbReference>
<dbReference type="SUPFAM" id="SSF55060">
    <property type="entry name" value="GHMP Kinase, C-terminal domain"/>
    <property type="match status" value="1"/>
</dbReference>